<dbReference type="InterPro" id="IPR011008">
    <property type="entry name" value="Dimeric_a/b-barrel"/>
</dbReference>
<dbReference type="InterPro" id="IPR019888">
    <property type="entry name" value="Tscrpt_reg_AsnC-like"/>
</dbReference>
<keyword evidence="3" id="KW-0804">Transcription</keyword>
<dbReference type="GO" id="GO:0043565">
    <property type="term" value="F:sequence-specific DNA binding"/>
    <property type="evidence" value="ECO:0007669"/>
    <property type="project" value="InterPro"/>
</dbReference>
<feature type="domain" description="HTH asnC-type" evidence="5">
    <location>
        <begin position="179"/>
        <end position="213"/>
    </location>
</feature>
<gene>
    <name evidence="6" type="ORF">M8542_08625</name>
</gene>
<evidence type="ECO:0000256" key="2">
    <source>
        <dbReference type="ARBA" id="ARBA00023125"/>
    </source>
</evidence>
<dbReference type="Proteomes" id="UP001144096">
    <property type="component" value="Unassembled WGS sequence"/>
</dbReference>
<dbReference type="RefSeq" id="WP_257919499.1">
    <property type="nucleotide sequence ID" value="NZ_JAMXQV010000003.1"/>
</dbReference>
<dbReference type="InterPro" id="IPR036388">
    <property type="entry name" value="WH-like_DNA-bd_sf"/>
</dbReference>
<evidence type="ECO:0000313" key="7">
    <source>
        <dbReference type="Proteomes" id="UP001144096"/>
    </source>
</evidence>
<dbReference type="Gene3D" id="3.30.70.920">
    <property type="match status" value="1"/>
</dbReference>
<evidence type="ECO:0000259" key="4">
    <source>
        <dbReference type="Pfam" id="PF01037"/>
    </source>
</evidence>
<dbReference type="PRINTS" id="PR00033">
    <property type="entry name" value="HTHASNC"/>
</dbReference>
<dbReference type="SMART" id="SM00344">
    <property type="entry name" value="HTH_ASNC"/>
    <property type="match status" value="2"/>
</dbReference>
<dbReference type="InterPro" id="IPR036390">
    <property type="entry name" value="WH_DNA-bd_sf"/>
</dbReference>
<dbReference type="PANTHER" id="PTHR30154">
    <property type="entry name" value="LEUCINE-RESPONSIVE REGULATORY PROTEIN"/>
    <property type="match status" value="1"/>
</dbReference>
<dbReference type="SUPFAM" id="SSF46785">
    <property type="entry name" value="Winged helix' DNA-binding domain"/>
    <property type="match status" value="2"/>
</dbReference>
<feature type="domain" description="Transcription regulator AsnC/Lrp ligand binding" evidence="4">
    <location>
        <begin position="237"/>
        <end position="304"/>
    </location>
</feature>
<dbReference type="Pfam" id="PF01037">
    <property type="entry name" value="AsnC_trans_reg"/>
    <property type="match status" value="1"/>
</dbReference>
<evidence type="ECO:0000256" key="3">
    <source>
        <dbReference type="ARBA" id="ARBA00023163"/>
    </source>
</evidence>
<dbReference type="PANTHER" id="PTHR30154:SF34">
    <property type="entry name" value="TRANSCRIPTIONAL REGULATOR AZLB"/>
    <property type="match status" value="1"/>
</dbReference>
<keyword evidence="1" id="KW-0805">Transcription regulation</keyword>
<dbReference type="GO" id="GO:0005829">
    <property type="term" value="C:cytosol"/>
    <property type="evidence" value="ECO:0007669"/>
    <property type="project" value="TreeGrafter"/>
</dbReference>
<comment type="caution">
    <text evidence="6">The sequence shown here is derived from an EMBL/GenBank/DDBJ whole genome shotgun (WGS) entry which is preliminary data.</text>
</comment>
<dbReference type="EMBL" id="JAMXQV010000003">
    <property type="protein sequence ID" value="MCR6482881.1"/>
    <property type="molecule type" value="Genomic_DNA"/>
</dbReference>
<keyword evidence="7" id="KW-1185">Reference proteome</keyword>
<name>A0A9X2N5U8_9PSEU</name>
<dbReference type="GO" id="GO:0043200">
    <property type="term" value="P:response to amino acid"/>
    <property type="evidence" value="ECO:0007669"/>
    <property type="project" value="TreeGrafter"/>
</dbReference>
<evidence type="ECO:0000256" key="1">
    <source>
        <dbReference type="ARBA" id="ARBA00023015"/>
    </source>
</evidence>
<dbReference type="InterPro" id="IPR000485">
    <property type="entry name" value="AsnC-type_HTH_dom"/>
</dbReference>
<accession>A0A9X2N5U8</accession>
<sequence>MVDVVDTQVLHALQCAPRVAFRRVAQLIGVSEQTVARRYQALRRDGVVRVLGRIAPSSRRHDEWVARIRCRPDRVDAIAEALARRPDVSFAHITSGGAEVMCLVRAGAGRDVLLQRLPKSVSVLGVRIDLLLHRFGPPGTSDWTGYEGRLTPAQEQALRAELPPVAGPPVEPAEEDAPLLAILAQDGRAAHSRLARETGWTQTRVARRLAVLESSGTLYYDVDLLPERLGYHSHATIWIRVAPRHLEEVGEELARHDEVAVTLAVSGPDNLMAVVACRDSDGLYRYLTTRVAKLRAIEGYEVSVRVRPVKQAGSLIAGGRLLAGVGG</sequence>
<feature type="domain" description="HTH asnC-type" evidence="5">
    <location>
        <begin position="3"/>
        <end position="43"/>
    </location>
</feature>
<dbReference type="SUPFAM" id="SSF54909">
    <property type="entry name" value="Dimeric alpha+beta barrel"/>
    <property type="match status" value="1"/>
</dbReference>
<protein>
    <submittedName>
        <fullName evidence="6">Lrp/AsnC family transcriptional regulator</fullName>
    </submittedName>
</protein>
<dbReference type="InterPro" id="IPR019887">
    <property type="entry name" value="Tscrpt_reg_AsnC/Lrp_C"/>
</dbReference>
<reference evidence="6" key="1">
    <citation type="submission" date="2022-06" db="EMBL/GenBank/DDBJ databases">
        <title>Amycolatopsis iheyaensis sp. nov., a new species of the genus Amycolatopsis isolated from soil in Iheya island, Japan.</title>
        <authorList>
            <person name="Ngamcharungchit C."/>
            <person name="Kanto H."/>
            <person name="Take A."/>
            <person name="Intra B."/>
            <person name="Matsumoto A."/>
            <person name="Panbangred W."/>
            <person name="Inahashi Y."/>
        </authorList>
    </citation>
    <scope>NUCLEOTIDE SEQUENCE</scope>
    <source>
        <strain evidence="6">OK19-0408</strain>
    </source>
</reference>
<proteinExistence type="predicted"/>
<evidence type="ECO:0000313" key="6">
    <source>
        <dbReference type="EMBL" id="MCR6482881.1"/>
    </source>
</evidence>
<keyword evidence="2" id="KW-0238">DNA-binding</keyword>
<dbReference type="Gene3D" id="1.10.10.10">
    <property type="entry name" value="Winged helix-like DNA-binding domain superfamily/Winged helix DNA-binding domain"/>
    <property type="match status" value="2"/>
</dbReference>
<dbReference type="AlphaFoldDB" id="A0A9X2N5U8"/>
<organism evidence="6 7">
    <name type="scientific">Amycolatopsis iheyensis</name>
    <dbReference type="NCBI Taxonomy" id="2945988"/>
    <lineage>
        <taxon>Bacteria</taxon>
        <taxon>Bacillati</taxon>
        <taxon>Actinomycetota</taxon>
        <taxon>Actinomycetes</taxon>
        <taxon>Pseudonocardiales</taxon>
        <taxon>Pseudonocardiaceae</taxon>
        <taxon>Amycolatopsis</taxon>
    </lineage>
</organism>
<evidence type="ECO:0000259" key="5">
    <source>
        <dbReference type="Pfam" id="PF13404"/>
    </source>
</evidence>
<dbReference type="Pfam" id="PF13404">
    <property type="entry name" value="HTH_AsnC-type"/>
    <property type="match status" value="2"/>
</dbReference>